<protein>
    <submittedName>
        <fullName evidence="1">Uncharacterized protein</fullName>
    </submittedName>
</protein>
<keyword evidence="2" id="KW-1185">Reference proteome</keyword>
<evidence type="ECO:0000313" key="2">
    <source>
        <dbReference type="Proteomes" id="UP001497516"/>
    </source>
</evidence>
<proteinExistence type="predicted"/>
<dbReference type="AlphaFoldDB" id="A0AAV2CAV1"/>
<accession>A0AAV2CAV1</accession>
<evidence type="ECO:0000313" key="1">
    <source>
        <dbReference type="EMBL" id="CAL1353520.1"/>
    </source>
</evidence>
<sequence length="144" mass="15552">MARTGWVPQPRSDLGLALAMAAEGRSARRSGVRGVRGVRGEARGAMPPKDFGGCGDSRHRLSCCCWKEGASSSSRAAVEKCVFFLDADRGDLVGWRSVALPAVLAGHRRRRSVVRCATTSVTLFFYLGDCACFDICVHHFSDMA</sequence>
<dbReference type="Proteomes" id="UP001497516">
    <property type="component" value="Chromosome 1"/>
</dbReference>
<dbReference type="EMBL" id="OZ034813">
    <property type="protein sequence ID" value="CAL1353520.1"/>
    <property type="molecule type" value="Genomic_DNA"/>
</dbReference>
<reference evidence="1 2" key="1">
    <citation type="submission" date="2024-04" db="EMBL/GenBank/DDBJ databases">
        <authorList>
            <person name="Fracassetti M."/>
        </authorList>
    </citation>
    <scope>NUCLEOTIDE SEQUENCE [LARGE SCALE GENOMIC DNA]</scope>
</reference>
<gene>
    <name evidence="1" type="ORF">LTRI10_LOCUS1419</name>
</gene>
<organism evidence="1 2">
    <name type="scientific">Linum trigynum</name>
    <dbReference type="NCBI Taxonomy" id="586398"/>
    <lineage>
        <taxon>Eukaryota</taxon>
        <taxon>Viridiplantae</taxon>
        <taxon>Streptophyta</taxon>
        <taxon>Embryophyta</taxon>
        <taxon>Tracheophyta</taxon>
        <taxon>Spermatophyta</taxon>
        <taxon>Magnoliopsida</taxon>
        <taxon>eudicotyledons</taxon>
        <taxon>Gunneridae</taxon>
        <taxon>Pentapetalae</taxon>
        <taxon>rosids</taxon>
        <taxon>fabids</taxon>
        <taxon>Malpighiales</taxon>
        <taxon>Linaceae</taxon>
        <taxon>Linum</taxon>
    </lineage>
</organism>
<name>A0AAV2CAV1_9ROSI</name>